<name>A0ACD4NNM9_9HYPH</name>
<evidence type="ECO:0000313" key="1">
    <source>
        <dbReference type="EMBL" id="WAJ28479.1"/>
    </source>
</evidence>
<accession>A0ACD4NNM9</accession>
<proteinExistence type="predicted"/>
<gene>
    <name evidence="1" type="ORF">OXU80_27345</name>
</gene>
<keyword evidence="2" id="KW-1185">Reference proteome</keyword>
<dbReference type="Proteomes" id="UP001163223">
    <property type="component" value="Chromosome"/>
</dbReference>
<protein>
    <submittedName>
        <fullName evidence="1">Uncharacterized protein</fullName>
    </submittedName>
</protein>
<evidence type="ECO:0000313" key="2">
    <source>
        <dbReference type="Proteomes" id="UP001163223"/>
    </source>
</evidence>
<sequence>MLDQTLDTTDHTVSGLLRKRADLFNEATRLRDRIAEIKNDIEALDRTMRTFGYIGDLDAAMPRQKRQVMFGAGELSRSILRELRDADGPMTTREIAQSIVALRGDDARDRRLVTEISNRVSKALRSHREAGRVRSSVDDAGNLLWSRRVGKSGDAKAVGNGTPIRSSHDHPATDP</sequence>
<reference evidence="1" key="1">
    <citation type="submission" date="2022-11" db="EMBL/GenBank/DDBJ databases">
        <title>beta-Carotene-producing bacterium, Jeongeuplla avenae sp. nov., alleviates the salt stress of Arabidopsis seedlings.</title>
        <authorList>
            <person name="Jiang L."/>
            <person name="Lee J."/>
        </authorList>
    </citation>
    <scope>NUCLEOTIDE SEQUENCE</scope>
    <source>
        <strain evidence="1">DY_R2A_6</strain>
    </source>
</reference>
<organism evidence="1 2">
    <name type="scientific">Antarcticirhabdus aurantiaca</name>
    <dbReference type="NCBI Taxonomy" id="2606717"/>
    <lineage>
        <taxon>Bacteria</taxon>
        <taxon>Pseudomonadati</taxon>
        <taxon>Pseudomonadota</taxon>
        <taxon>Alphaproteobacteria</taxon>
        <taxon>Hyphomicrobiales</taxon>
        <taxon>Aurantimonadaceae</taxon>
        <taxon>Antarcticirhabdus</taxon>
    </lineage>
</organism>
<dbReference type="EMBL" id="CP113520">
    <property type="protein sequence ID" value="WAJ28479.1"/>
    <property type="molecule type" value="Genomic_DNA"/>
</dbReference>